<comment type="similarity">
    <text evidence="1 4">Belongs to the glycosyl hydrolase 32 family.</text>
</comment>
<dbReference type="RefSeq" id="XP_060278818.1">
    <property type="nucleotide sequence ID" value="XM_060423081.1"/>
</dbReference>
<dbReference type="GO" id="GO:0005737">
    <property type="term" value="C:cytoplasm"/>
    <property type="evidence" value="ECO:0007669"/>
    <property type="project" value="TreeGrafter"/>
</dbReference>
<evidence type="ECO:0000256" key="2">
    <source>
        <dbReference type="ARBA" id="ARBA00022801"/>
    </source>
</evidence>
<dbReference type="InterPro" id="IPR023296">
    <property type="entry name" value="Glyco_hydro_beta-prop_sf"/>
</dbReference>
<feature type="domain" description="Glycosyl hydrolase family 32 N-terminal" evidence="5">
    <location>
        <begin position="11"/>
        <end position="334"/>
    </location>
</feature>
<dbReference type="AlphaFoldDB" id="A0AAJ0BQH8"/>
<dbReference type="InterPro" id="IPR013189">
    <property type="entry name" value="Glyco_hydro_32_C"/>
</dbReference>
<keyword evidence="2 4" id="KW-0378">Hydrolase</keyword>
<evidence type="ECO:0000259" key="5">
    <source>
        <dbReference type="Pfam" id="PF00251"/>
    </source>
</evidence>
<organism evidence="7 8">
    <name type="scientific">Phialemonium atrogriseum</name>
    <dbReference type="NCBI Taxonomy" id="1093897"/>
    <lineage>
        <taxon>Eukaryota</taxon>
        <taxon>Fungi</taxon>
        <taxon>Dikarya</taxon>
        <taxon>Ascomycota</taxon>
        <taxon>Pezizomycotina</taxon>
        <taxon>Sordariomycetes</taxon>
        <taxon>Sordariomycetidae</taxon>
        <taxon>Cephalothecales</taxon>
        <taxon>Cephalothecaceae</taxon>
        <taxon>Phialemonium</taxon>
    </lineage>
</organism>
<proteinExistence type="inferred from homology"/>
<dbReference type="Pfam" id="PF00251">
    <property type="entry name" value="Glyco_hydro_32N"/>
    <property type="match status" value="1"/>
</dbReference>
<dbReference type="SUPFAM" id="SSF49899">
    <property type="entry name" value="Concanavalin A-like lectins/glucanases"/>
    <property type="match status" value="1"/>
</dbReference>
<sequence>MAFNRFRPTGHFIAPHSWSNDPCGAVYVPETKEYLVCYQWNPGTSDGGNCAWGMARSKDLVIWEDCAPAIRNGPSYDSLGVFSGSIVSRLIDGERVLFLFYTSVSALPIHWSKPYIWGCESQSVAVSTDFGRSWHRSHDNPLLSMPPKGEATTGWRDPFVSQWSSLSTLLGVGQETSYMMIASGERGRGPQLHLYKSHDLCNWDYLSVLLDVKRGSKISKNSRLRFGNNFECASFFSAGQMNYILLGVEEDEDSLRHNYHYTLWLSGTLRLEDGKPRFDISGHGLADHGISYAPHIFRDSKDRLIQLGWADEAAKKHVVKGQGWAGCLAHPRELFEVSKPIVPGTAMDAPEWTLHKSSGRMTTLGIRPAPQVAHLRRQSSLSSLKAFVGIRATTCEVEATFFNLSGTEKFVFNVFESPGSVEVTKLVFDLGNGRITVDRSQSSLSKLGADTPDSGCFRLLPGEDLSVKFFLDVSLVEIYANDRFALTSRVYPSLDTSRFASYDLGAFDERNVQFECWEDLKVAWPARRSGRGVLEEPRSIADLKSQGERIHVKTLTMHTVDSVE</sequence>
<dbReference type="Gene3D" id="2.60.120.560">
    <property type="entry name" value="Exo-inulinase, domain 1"/>
    <property type="match status" value="1"/>
</dbReference>
<keyword evidence="3 4" id="KW-0326">Glycosidase</keyword>
<gene>
    <name evidence="7" type="ORF">QBC33DRAFT_258331</name>
</gene>
<dbReference type="Gene3D" id="2.115.10.20">
    <property type="entry name" value="Glycosyl hydrolase domain, family 43"/>
    <property type="match status" value="1"/>
</dbReference>
<dbReference type="PANTHER" id="PTHR42800">
    <property type="entry name" value="EXOINULINASE INUD (AFU_ORTHOLOGUE AFUA_5G00480)"/>
    <property type="match status" value="1"/>
</dbReference>
<dbReference type="GO" id="GO:0004575">
    <property type="term" value="F:sucrose alpha-glucosidase activity"/>
    <property type="evidence" value="ECO:0007669"/>
    <property type="project" value="TreeGrafter"/>
</dbReference>
<dbReference type="GO" id="GO:0005987">
    <property type="term" value="P:sucrose catabolic process"/>
    <property type="evidence" value="ECO:0007669"/>
    <property type="project" value="TreeGrafter"/>
</dbReference>
<evidence type="ECO:0000259" key="6">
    <source>
        <dbReference type="Pfam" id="PF08244"/>
    </source>
</evidence>
<evidence type="ECO:0000256" key="4">
    <source>
        <dbReference type="RuleBase" id="RU362110"/>
    </source>
</evidence>
<dbReference type="PANTHER" id="PTHR42800:SF3">
    <property type="entry name" value="GLYCOSYL HYDROLASE FAMILY 32 N-TERMINAL DOMAIN-CONTAINING PROTEIN"/>
    <property type="match status" value="1"/>
</dbReference>
<reference evidence="7" key="1">
    <citation type="submission" date="2023-06" db="EMBL/GenBank/DDBJ databases">
        <title>Genome-scale phylogeny and comparative genomics of the fungal order Sordariales.</title>
        <authorList>
            <consortium name="Lawrence Berkeley National Laboratory"/>
            <person name="Hensen N."/>
            <person name="Bonometti L."/>
            <person name="Westerberg I."/>
            <person name="Brannstrom I.O."/>
            <person name="Guillou S."/>
            <person name="Cros-Aarteil S."/>
            <person name="Calhoun S."/>
            <person name="Haridas S."/>
            <person name="Kuo A."/>
            <person name="Mondo S."/>
            <person name="Pangilinan J."/>
            <person name="Riley R."/>
            <person name="Labutti K."/>
            <person name="Andreopoulos B."/>
            <person name="Lipzen A."/>
            <person name="Chen C."/>
            <person name="Yanf M."/>
            <person name="Daum C."/>
            <person name="Ng V."/>
            <person name="Clum A."/>
            <person name="Steindorff A."/>
            <person name="Ohm R."/>
            <person name="Martin F."/>
            <person name="Silar P."/>
            <person name="Natvig D."/>
            <person name="Lalanne C."/>
            <person name="Gautier V."/>
            <person name="Ament-Velasquez S.L."/>
            <person name="Kruys A."/>
            <person name="Hutchinson M.I."/>
            <person name="Powell A.J."/>
            <person name="Barry K."/>
            <person name="Miller A.N."/>
            <person name="Grigoriev I.V."/>
            <person name="Debuchy R."/>
            <person name="Gladieux P."/>
            <person name="Thoren M.H."/>
            <person name="Johannesson H."/>
        </authorList>
    </citation>
    <scope>NUCLEOTIDE SEQUENCE</scope>
    <source>
        <strain evidence="7">8032-3</strain>
    </source>
</reference>
<dbReference type="EMBL" id="MU839035">
    <property type="protein sequence ID" value="KAK1762605.1"/>
    <property type="molecule type" value="Genomic_DNA"/>
</dbReference>
<dbReference type="Proteomes" id="UP001244011">
    <property type="component" value="Unassembled WGS sequence"/>
</dbReference>
<dbReference type="InterPro" id="IPR013320">
    <property type="entry name" value="ConA-like_dom_sf"/>
</dbReference>
<dbReference type="InterPro" id="IPR001362">
    <property type="entry name" value="Glyco_hydro_32"/>
</dbReference>
<dbReference type="SUPFAM" id="SSF75005">
    <property type="entry name" value="Arabinanase/levansucrase/invertase"/>
    <property type="match status" value="1"/>
</dbReference>
<dbReference type="InterPro" id="IPR013148">
    <property type="entry name" value="Glyco_hydro_32_N"/>
</dbReference>
<protein>
    <submittedName>
        <fullName evidence="7">Arabinanase/levansucrase/invertase</fullName>
    </submittedName>
</protein>
<evidence type="ECO:0000313" key="8">
    <source>
        <dbReference type="Proteomes" id="UP001244011"/>
    </source>
</evidence>
<evidence type="ECO:0000313" key="7">
    <source>
        <dbReference type="EMBL" id="KAK1762605.1"/>
    </source>
</evidence>
<evidence type="ECO:0000256" key="1">
    <source>
        <dbReference type="ARBA" id="ARBA00009902"/>
    </source>
</evidence>
<evidence type="ECO:0000256" key="3">
    <source>
        <dbReference type="ARBA" id="ARBA00023295"/>
    </source>
</evidence>
<dbReference type="GeneID" id="85306268"/>
<keyword evidence="8" id="KW-1185">Reference proteome</keyword>
<dbReference type="CDD" id="cd18621">
    <property type="entry name" value="GH32_XdINV-like"/>
    <property type="match status" value="1"/>
</dbReference>
<dbReference type="Pfam" id="PF08244">
    <property type="entry name" value="Glyco_hydro_32C"/>
    <property type="match status" value="1"/>
</dbReference>
<accession>A0AAJ0BQH8</accession>
<comment type="caution">
    <text evidence="7">The sequence shown here is derived from an EMBL/GenBank/DDBJ whole genome shotgun (WGS) entry which is preliminary data.</text>
</comment>
<name>A0AAJ0BQH8_9PEZI</name>
<feature type="domain" description="Glycosyl hydrolase family 32 C-terminal" evidence="6">
    <location>
        <begin position="385"/>
        <end position="504"/>
    </location>
</feature>
<dbReference type="SMART" id="SM00640">
    <property type="entry name" value="Glyco_32"/>
    <property type="match status" value="1"/>
</dbReference>